<feature type="compositionally biased region" description="Polar residues" evidence="9">
    <location>
        <begin position="41"/>
        <end position="52"/>
    </location>
</feature>
<dbReference type="AlphaFoldDB" id="A0A517LH21"/>
<keyword evidence="7" id="KW-0496">Mitochondrion</keyword>
<evidence type="ECO:0000259" key="10">
    <source>
        <dbReference type="Pfam" id="PF02320"/>
    </source>
</evidence>
<feature type="region of interest" description="Disordered" evidence="9">
    <location>
        <begin position="14"/>
        <end position="115"/>
    </location>
</feature>
<dbReference type="Gene3D" id="1.10.287.20">
    <property type="entry name" value="Ubiquinol-cytochrome C reductase hinge domain"/>
    <property type="match status" value="1"/>
</dbReference>
<evidence type="ECO:0000256" key="8">
    <source>
        <dbReference type="ARBA" id="ARBA00023136"/>
    </source>
</evidence>
<gene>
    <name evidence="11" type="ORF">FKW77_004392</name>
</gene>
<dbReference type="InterPro" id="IPR023184">
    <property type="entry name" value="Ubol_cytC_Rdtase_hinge_dom"/>
</dbReference>
<evidence type="ECO:0000256" key="6">
    <source>
        <dbReference type="ARBA" id="ARBA00022982"/>
    </source>
</evidence>
<feature type="domain" description="Ubiquinol-cytochrome C reductase hinge" evidence="10">
    <location>
        <begin position="102"/>
        <end position="149"/>
    </location>
</feature>
<dbReference type="Pfam" id="PF02320">
    <property type="entry name" value="UCR_hinge"/>
    <property type="match status" value="1"/>
</dbReference>
<accession>A0A517LH21</accession>
<dbReference type="OrthoDB" id="405848at2759"/>
<dbReference type="Proteomes" id="UP000316270">
    <property type="component" value="Chromosome 12"/>
</dbReference>
<reference evidence="11 12" key="1">
    <citation type="submission" date="2019-07" db="EMBL/GenBank/DDBJ databases">
        <title>Finished genome of Venturia effusa.</title>
        <authorList>
            <person name="Young C.A."/>
            <person name="Cox M.P."/>
            <person name="Ganley A.R.D."/>
            <person name="David W.J."/>
        </authorList>
    </citation>
    <scope>NUCLEOTIDE SEQUENCE [LARGE SCALE GENOMIC DNA]</scope>
    <source>
        <strain evidence="12">albino</strain>
    </source>
</reference>
<keyword evidence="5" id="KW-0999">Mitochondrion inner membrane</keyword>
<dbReference type="InterPro" id="IPR036811">
    <property type="entry name" value="Ubol_cytC_Rdtase_hinge_dom_sf"/>
</dbReference>
<protein>
    <recommendedName>
        <fullName evidence="10">Ubiquinol-cytochrome C reductase hinge domain-containing protein</fullName>
    </recommendedName>
</protein>
<dbReference type="STRING" id="50376.A0A517LH21"/>
<keyword evidence="3" id="KW-0813">Transport</keyword>
<evidence type="ECO:0000256" key="2">
    <source>
        <dbReference type="ARBA" id="ARBA00006498"/>
    </source>
</evidence>
<keyword evidence="6" id="KW-0249">Electron transport</keyword>
<name>A0A517LH21_9PEZI</name>
<evidence type="ECO:0000313" key="11">
    <source>
        <dbReference type="EMBL" id="QDS74934.1"/>
    </source>
</evidence>
<evidence type="ECO:0000256" key="7">
    <source>
        <dbReference type="ARBA" id="ARBA00023128"/>
    </source>
</evidence>
<evidence type="ECO:0000313" key="12">
    <source>
        <dbReference type="Proteomes" id="UP000316270"/>
    </source>
</evidence>
<evidence type="ECO:0000256" key="5">
    <source>
        <dbReference type="ARBA" id="ARBA00022792"/>
    </source>
</evidence>
<feature type="compositionally biased region" description="Basic and acidic residues" evidence="9">
    <location>
        <begin position="59"/>
        <end position="76"/>
    </location>
</feature>
<sequence length="165" mass="17690">MGFFDFVGDVFSFSSVDAEAPGEDSSSKGQETEPRAAVTGGASNKTPASKAQESGEEAEANKADAKTESSGDEGHKASGGSDDEEGGEEEEEEEEEDDEPVDPKPKLEAECMKSKQCSADKHHYDECVERVTKAQESDEPSKENCVEECTGCLSSLSLSPYYLNR</sequence>
<comment type="subcellular location">
    <subcellularLocation>
        <location evidence="1">Mitochondrion inner membrane</location>
    </subcellularLocation>
</comment>
<proteinExistence type="inferred from homology"/>
<keyword evidence="4" id="KW-0679">Respiratory chain</keyword>
<comment type="similarity">
    <text evidence="2">Belongs to the UQCRH/QCR6 family.</text>
</comment>
<evidence type="ECO:0000256" key="4">
    <source>
        <dbReference type="ARBA" id="ARBA00022660"/>
    </source>
</evidence>
<feature type="compositionally biased region" description="Acidic residues" evidence="9">
    <location>
        <begin position="81"/>
        <end position="100"/>
    </location>
</feature>
<organism evidence="11 12">
    <name type="scientific">Venturia effusa</name>
    <dbReference type="NCBI Taxonomy" id="50376"/>
    <lineage>
        <taxon>Eukaryota</taxon>
        <taxon>Fungi</taxon>
        <taxon>Dikarya</taxon>
        <taxon>Ascomycota</taxon>
        <taxon>Pezizomycotina</taxon>
        <taxon>Dothideomycetes</taxon>
        <taxon>Pleosporomycetidae</taxon>
        <taxon>Venturiales</taxon>
        <taxon>Venturiaceae</taxon>
        <taxon>Venturia</taxon>
    </lineage>
</organism>
<keyword evidence="8" id="KW-0472">Membrane</keyword>
<dbReference type="SUPFAM" id="SSF81531">
    <property type="entry name" value="Non-heme 11 kDa protein of cytochrome bc1 complex (Ubiquinol-cytochrome c reductase)"/>
    <property type="match status" value="1"/>
</dbReference>
<feature type="compositionally biased region" description="Basic and acidic residues" evidence="9">
    <location>
        <begin position="101"/>
        <end position="115"/>
    </location>
</feature>
<keyword evidence="12" id="KW-1185">Reference proteome</keyword>
<evidence type="ECO:0000256" key="3">
    <source>
        <dbReference type="ARBA" id="ARBA00022448"/>
    </source>
</evidence>
<dbReference type="EMBL" id="CP042196">
    <property type="protein sequence ID" value="QDS74934.1"/>
    <property type="molecule type" value="Genomic_DNA"/>
</dbReference>
<evidence type="ECO:0000256" key="9">
    <source>
        <dbReference type="SAM" id="MobiDB-lite"/>
    </source>
</evidence>
<evidence type="ECO:0000256" key="1">
    <source>
        <dbReference type="ARBA" id="ARBA00004273"/>
    </source>
</evidence>
<dbReference type="GO" id="GO:0005743">
    <property type="term" value="C:mitochondrial inner membrane"/>
    <property type="evidence" value="ECO:0007669"/>
    <property type="project" value="UniProtKB-SubCell"/>
</dbReference>